<reference evidence="1" key="2">
    <citation type="submission" date="2013-04" db="UniProtKB">
        <authorList>
            <consortium name="EnsemblPlants"/>
        </authorList>
    </citation>
    <scope>IDENTIFICATION</scope>
</reference>
<sequence length="203" mass="22816">MTQMADQNLPFTFAIDRRNRCVLTENGESADLEQQELNRAGGREEELEQEQQHLDSDFRAAGREEQRGGAVLAMGSEAKGHRRHASREAMRTRRSRAVPAMGCRLNGLNGRLGEHWHLLCDQEENMQHLLKTVIGGIRSVAASRSNTGKVSIPWLCWWLDRNGSIGMDVTIEGTLPNCNVIMQDIRDEAILWCMARAKGLSSF</sequence>
<evidence type="ECO:0000313" key="2">
    <source>
        <dbReference type="Proteomes" id="UP000006038"/>
    </source>
</evidence>
<dbReference type="HOGENOM" id="CLU_1350734_0_0_1"/>
<organism evidence="1">
    <name type="scientific">Oryza brachyantha</name>
    <name type="common">malo sina</name>
    <dbReference type="NCBI Taxonomy" id="4533"/>
    <lineage>
        <taxon>Eukaryota</taxon>
        <taxon>Viridiplantae</taxon>
        <taxon>Streptophyta</taxon>
        <taxon>Embryophyta</taxon>
        <taxon>Tracheophyta</taxon>
        <taxon>Spermatophyta</taxon>
        <taxon>Magnoliopsida</taxon>
        <taxon>Liliopsida</taxon>
        <taxon>Poales</taxon>
        <taxon>Poaceae</taxon>
        <taxon>BOP clade</taxon>
        <taxon>Oryzoideae</taxon>
        <taxon>Oryzeae</taxon>
        <taxon>Oryzinae</taxon>
        <taxon>Oryza</taxon>
    </lineage>
</organism>
<dbReference type="EnsemblPlants" id="OB01G28850.1">
    <property type="protein sequence ID" value="OB01G28850.1"/>
    <property type="gene ID" value="OB01G28850"/>
</dbReference>
<reference evidence="1" key="1">
    <citation type="journal article" date="2013" name="Nat. Commun.">
        <title>Whole-genome sequencing of Oryza brachyantha reveals mechanisms underlying Oryza genome evolution.</title>
        <authorList>
            <person name="Chen J."/>
            <person name="Huang Q."/>
            <person name="Gao D."/>
            <person name="Wang J."/>
            <person name="Lang Y."/>
            <person name="Liu T."/>
            <person name="Li B."/>
            <person name="Bai Z."/>
            <person name="Luis Goicoechea J."/>
            <person name="Liang C."/>
            <person name="Chen C."/>
            <person name="Zhang W."/>
            <person name="Sun S."/>
            <person name="Liao Y."/>
            <person name="Zhang X."/>
            <person name="Yang L."/>
            <person name="Song C."/>
            <person name="Wang M."/>
            <person name="Shi J."/>
            <person name="Liu G."/>
            <person name="Liu J."/>
            <person name="Zhou H."/>
            <person name="Zhou W."/>
            <person name="Yu Q."/>
            <person name="An N."/>
            <person name="Chen Y."/>
            <person name="Cai Q."/>
            <person name="Wang B."/>
            <person name="Liu B."/>
            <person name="Min J."/>
            <person name="Huang Y."/>
            <person name="Wu H."/>
            <person name="Li Z."/>
            <person name="Zhang Y."/>
            <person name="Yin Y."/>
            <person name="Song W."/>
            <person name="Jiang J."/>
            <person name="Jackson S.A."/>
            <person name="Wing R.A."/>
            <person name="Wang J."/>
            <person name="Chen M."/>
        </authorList>
    </citation>
    <scope>NUCLEOTIDE SEQUENCE [LARGE SCALE GENOMIC DNA]</scope>
    <source>
        <strain evidence="1">cv. IRGC 101232</strain>
    </source>
</reference>
<protein>
    <submittedName>
        <fullName evidence="1">Uncharacterized protein</fullName>
    </submittedName>
</protein>
<name>J3L0X9_ORYBR</name>
<dbReference type="Proteomes" id="UP000006038">
    <property type="component" value="Chromosome 1"/>
</dbReference>
<dbReference type="Gramene" id="OB01G28850.1">
    <property type="protein sequence ID" value="OB01G28850.1"/>
    <property type="gene ID" value="OB01G28850"/>
</dbReference>
<dbReference type="AlphaFoldDB" id="J3L0X9"/>
<accession>J3L0X9</accession>
<keyword evidence="2" id="KW-1185">Reference proteome</keyword>
<evidence type="ECO:0000313" key="1">
    <source>
        <dbReference type="EnsemblPlants" id="OB01G28850.1"/>
    </source>
</evidence>
<proteinExistence type="predicted"/>